<feature type="transmembrane region" description="Helical" evidence="7">
    <location>
        <begin position="67"/>
        <end position="85"/>
    </location>
</feature>
<proteinExistence type="predicted"/>
<reference evidence="8 9" key="1">
    <citation type="submission" date="2019-08" db="EMBL/GenBank/DDBJ databases">
        <title>Genomic characterization of a novel candidate phylum (ARYD3) from a high temperature, high salinity tertiary oil reservoir in north central Oklahoma, USA.</title>
        <authorList>
            <person name="Youssef N.H."/>
            <person name="Yadav A."/>
            <person name="Elshahed M.S."/>
        </authorList>
    </citation>
    <scope>NUCLEOTIDE SEQUENCE [LARGE SCALE GENOMIC DNA]</scope>
    <source>
        <strain evidence="8">ARYD1</strain>
    </source>
</reference>
<dbReference type="GO" id="GO:0005886">
    <property type="term" value="C:plasma membrane"/>
    <property type="evidence" value="ECO:0007669"/>
    <property type="project" value="TreeGrafter"/>
</dbReference>
<dbReference type="Pfam" id="PF02508">
    <property type="entry name" value="Rnf-Nqr"/>
    <property type="match status" value="1"/>
</dbReference>
<organism evidence="8 9">
    <name type="scientific">Flexistipes sinusarabici</name>
    <dbReference type="NCBI Taxonomy" id="2352"/>
    <lineage>
        <taxon>Bacteria</taxon>
        <taxon>Pseudomonadati</taxon>
        <taxon>Deferribacterota</taxon>
        <taxon>Deferribacteres</taxon>
        <taxon>Deferribacterales</taxon>
        <taxon>Flexistipitaceae</taxon>
        <taxon>Flexistipes</taxon>
    </lineage>
</organism>
<evidence type="ECO:0000256" key="5">
    <source>
        <dbReference type="ARBA" id="ARBA00022989"/>
    </source>
</evidence>
<gene>
    <name evidence="8" type="ORF">FXF49_11070</name>
</gene>
<dbReference type="InterPro" id="IPR003667">
    <property type="entry name" value="NqrDE/RnfAE"/>
</dbReference>
<keyword evidence="6 7" id="KW-0472">Membrane</keyword>
<keyword evidence="2" id="KW-0813">Transport</keyword>
<feature type="transmembrane region" description="Helical" evidence="7">
    <location>
        <begin position="20"/>
        <end position="47"/>
    </location>
</feature>
<evidence type="ECO:0000313" key="8">
    <source>
        <dbReference type="EMBL" id="TYB32527.1"/>
    </source>
</evidence>
<evidence type="ECO:0000313" key="9">
    <source>
        <dbReference type="Proteomes" id="UP000323337"/>
    </source>
</evidence>
<evidence type="ECO:0000256" key="7">
    <source>
        <dbReference type="SAM" id="Phobius"/>
    </source>
</evidence>
<dbReference type="GO" id="GO:0012505">
    <property type="term" value="C:endomembrane system"/>
    <property type="evidence" value="ECO:0007669"/>
    <property type="project" value="UniProtKB-SubCell"/>
</dbReference>
<name>A0A5D0MFS3_FLESI</name>
<keyword evidence="4" id="KW-1278">Translocase</keyword>
<keyword evidence="5 7" id="KW-1133">Transmembrane helix</keyword>
<dbReference type="RefSeq" id="WP_303701963.1">
    <property type="nucleotide sequence ID" value="NZ_VSIV01000331.1"/>
</dbReference>
<accession>A0A5D0MFS3</accession>
<sequence>MIGKIFKEGFWKNNAVFKQVLGLCPALAVTTSAINGIAMGLASAAVLLCSNFVVSLIKDIIPSKVRIPSYIVIIAGFVTMVDLLMN</sequence>
<evidence type="ECO:0000256" key="4">
    <source>
        <dbReference type="ARBA" id="ARBA00022967"/>
    </source>
</evidence>
<comment type="caution">
    <text evidence="8">The sequence shown here is derived from an EMBL/GenBank/DDBJ whole genome shotgun (WGS) entry which is preliminary data.</text>
</comment>
<keyword evidence="3 7" id="KW-0812">Transmembrane</keyword>
<comment type="subcellular location">
    <subcellularLocation>
        <location evidence="1">Endomembrane system</location>
        <topology evidence="1">Multi-pass membrane protein</topology>
    </subcellularLocation>
</comment>
<dbReference type="PANTHER" id="PTHR30586:SF0">
    <property type="entry name" value="ION-TRANSLOCATING OXIDOREDUCTASE COMPLEX SUBUNIT E"/>
    <property type="match status" value="1"/>
</dbReference>
<evidence type="ECO:0000256" key="1">
    <source>
        <dbReference type="ARBA" id="ARBA00004127"/>
    </source>
</evidence>
<dbReference type="PANTHER" id="PTHR30586">
    <property type="entry name" value="ELECTRON TRANSPORT COMPLEX PROTEIN RNFE"/>
    <property type="match status" value="1"/>
</dbReference>
<dbReference type="Proteomes" id="UP000323337">
    <property type="component" value="Unassembled WGS sequence"/>
</dbReference>
<dbReference type="AlphaFoldDB" id="A0A5D0MFS3"/>
<evidence type="ECO:0000256" key="2">
    <source>
        <dbReference type="ARBA" id="ARBA00022448"/>
    </source>
</evidence>
<protein>
    <submittedName>
        <fullName evidence="8">Electron transport complex subunit RsxE</fullName>
    </submittedName>
</protein>
<feature type="non-terminal residue" evidence="8">
    <location>
        <position position="86"/>
    </location>
</feature>
<dbReference type="EMBL" id="VSIV01000331">
    <property type="protein sequence ID" value="TYB32527.1"/>
    <property type="molecule type" value="Genomic_DNA"/>
</dbReference>
<evidence type="ECO:0000256" key="3">
    <source>
        <dbReference type="ARBA" id="ARBA00022692"/>
    </source>
</evidence>
<evidence type="ECO:0000256" key="6">
    <source>
        <dbReference type="ARBA" id="ARBA00023136"/>
    </source>
</evidence>